<reference evidence="1 2" key="1">
    <citation type="submission" date="2014-10" db="EMBL/GenBank/DDBJ databases">
        <title>Kaistella solincola genome.</title>
        <authorList>
            <person name="Newman J.D."/>
        </authorList>
    </citation>
    <scope>NUCLEOTIDE SEQUENCE [LARGE SCALE GENOMIC DNA]</scope>
    <source>
        <strain evidence="1 2">DSM 22468</strain>
    </source>
</reference>
<protein>
    <submittedName>
        <fullName evidence="1">Uncharacterized protein</fullName>
    </submittedName>
</protein>
<comment type="caution">
    <text evidence="1">The sequence shown here is derived from an EMBL/GenBank/DDBJ whole genome shotgun (WGS) entry which is preliminary data.</text>
</comment>
<gene>
    <name evidence="1" type="ORF">OA84_07460</name>
</gene>
<proteinExistence type="predicted"/>
<evidence type="ECO:0000313" key="2">
    <source>
        <dbReference type="Proteomes" id="UP000031275"/>
    </source>
</evidence>
<evidence type="ECO:0000313" key="1">
    <source>
        <dbReference type="EMBL" id="KIA83357.1"/>
    </source>
</evidence>
<dbReference type="EMBL" id="JSYK01000003">
    <property type="protein sequence ID" value="KIA83357.1"/>
    <property type="molecule type" value="Genomic_DNA"/>
</dbReference>
<dbReference type="Proteomes" id="UP000031275">
    <property type="component" value="Unassembled WGS sequence"/>
</dbReference>
<name>A0ABR4ZQH5_9FLAO</name>
<organism evidence="1 2">
    <name type="scientific">Kaistella solincola</name>
    <dbReference type="NCBI Taxonomy" id="510955"/>
    <lineage>
        <taxon>Bacteria</taxon>
        <taxon>Pseudomonadati</taxon>
        <taxon>Bacteroidota</taxon>
        <taxon>Flavobacteriia</taxon>
        <taxon>Flavobacteriales</taxon>
        <taxon>Weeksellaceae</taxon>
        <taxon>Chryseobacterium group</taxon>
        <taxon>Kaistella</taxon>
    </lineage>
</organism>
<sequence>MRATKQSHNQIRFILKRIFLGHPEKLPALTGNFRDRAFHCNLFYFPPLLPFPIKKDFHFNRLSKMPFSEKRSF</sequence>
<accession>A0ABR4ZQH5</accession>
<keyword evidence="2" id="KW-1185">Reference proteome</keyword>